<evidence type="ECO:0000256" key="6">
    <source>
        <dbReference type="ARBA" id="ARBA00025241"/>
    </source>
</evidence>
<evidence type="ECO:0000256" key="10">
    <source>
        <dbReference type="PIRSR" id="PIRSR639383-3"/>
    </source>
</evidence>
<evidence type="ECO:0000256" key="1">
    <source>
        <dbReference type="ARBA" id="ARBA00001936"/>
    </source>
</evidence>
<feature type="binding site" evidence="9">
    <location>
        <position position="29"/>
    </location>
    <ligand>
        <name>substrate</name>
    </ligand>
</feature>
<protein>
    <recommendedName>
        <fullName evidence="3 12">Bis(5'-adenosyl)-triphosphatase</fullName>
        <ecNumber evidence="2 12">3.6.1.29</ecNumber>
    </recommendedName>
</protein>
<dbReference type="EMBL" id="KV454415">
    <property type="protein sequence ID" value="ODQ63324.1"/>
    <property type="molecule type" value="Genomic_DNA"/>
</dbReference>
<feature type="binding site" evidence="9">
    <location>
        <position position="85"/>
    </location>
    <ligand>
        <name>substrate</name>
    </ligand>
</feature>
<feature type="binding site" evidence="9">
    <location>
        <position position="100"/>
    </location>
    <ligand>
        <name>substrate</name>
    </ligand>
</feature>
<dbReference type="AlphaFoldDB" id="A0A1E3PDN1"/>
<evidence type="ECO:0000313" key="15">
    <source>
        <dbReference type="Proteomes" id="UP000095009"/>
    </source>
</evidence>
<evidence type="ECO:0000256" key="9">
    <source>
        <dbReference type="PIRSR" id="PIRSR639383-2"/>
    </source>
</evidence>
<dbReference type="OrthoDB" id="680339at2759"/>
<evidence type="ECO:0000256" key="2">
    <source>
        <dbReference type="ARBA" id="ARBA00012377"/>
    </source>
</evidence>
<dbReference type="Proteomes" id="UP000095009">
    <property type="component" value="Unassembled WGS sequence"/>
</dbReference>
<evidence type="ECO:0000256" key="4">
    <source>
        <dbReference type="ARBA" id="ARBA00022741"/>
    </source>
</evidence>
<comment type="cofactor">
    <cofactor evidence="1 12">
        <name>Mn(2+)</name>
        <dbReference type="ChEBI" id="CHEBI:29035"/>
    </cofactor>
</comment>
<reference evidence="14 15" key="1">
    <citation type="journal article" date="2016" name="Proc. Natl. Acad. Sci. U.S.A.">
        <title>Comparative genomics of biotechnologically important yeasts.</title>
        <authorList>
            <person name="Riley R."/>
            <person name="Haridas S."/>
            <person name="Wolfe K.H."/>
            <person name="Lopes M.R."/>
            <person name="Hittinger C.T."/>
            <person name="Goeker M."/>
            <person name="Salamov A.A."/>
            <person name="Wisecaver J.H."/>
            <person name="Long T.M."/>
            <person name="Calvey C.H."/>
            <person name="Aerts A.L."/>
            <person name="Barry K.W."/>
            <person name="Choi C."/>
            <person name="Clum A."/>
            <person name="Coughlan A.Y."/>
            <person name="Deshpande S."/>
            <person name="Douglass A.P."/>
            <person name="Hanson S.J."/>
            <person name="Klenk H.-P."/>
            <person name="LaButti K.M."/>
            <person name="Lapidus A."/>
            <person name="Lindquist E.A."/>
            <person name="Lipzen A.M."/>
            <person name="Meier-Kolthoff J.P."/>
            <person name="Ohm R.A."/>
            <person name="Otillar R.P."/>
            <person name="Pangilinan J.L."/>
            <person name="Peng Y."/>
            <person name="Rokas A."/>
            <person name="Rosa C.A."/>
            <person name="Scheuner C."/>
            <person name="Sibirny A.A."/>
            <person name="Slot J.C."/>
            <person name="Stielow J.B."/>
            <person name="Sun H."/>
            <person name="Kurtzman C.P."/>
            <person name="Blackwell M."/>
            <person name="Grigoriev I.V."/>
            <person name="Jeffries T.W."/>
        </authorList>
    </citation>
    <scope>NUCLEOTIDE SEQUENCE [LARGE SCALE GENOMIC DNA]</scope>
    <source>
        <strain evidence="14 15">DSM 6958</strain>
    </source>
</reference>
<evidence type="ECO:0000256" key="8">
    <source>
        <dbReference type="PIRSR" id="PIRSR639383-1"/>
    </source>
</evidence>
<dbReference type="InterPro" id="IPR051884">
    <property type="entry name" value="Bis(5'-adenosyl)-TPase_reg"/>
</dbReference>
<dbReference type="PROSITE" id="PS00892">
    <property type="entry name" value="HIT_1"/>
    <property type="match status" value="1"/>
</dbReference>
<dbReference type="GO" id="GO:0047710">
    <property type="term" value="F:bis(5'-adenosyl)-triphosphatase activity"/>
    <property type="evidence" value="ECO:0007669"/>
    <property type="project" value="UniProtKB-UniRule"/>
</dbReference>
<sequence>MSSQEEDTILFYKFPVTEQKTKFSYALVNLKPIFPGHVLVCPLRNVPRLHDLREEECSDLFLAVQRVSRVIELEYSADSVNVAIQDGPLAGQTVPHVHVHIIPRRINDLPNVHDIYELLHDCGDDEDRKFQILKKNQNHDNFAEDGGPDGNAKVKNLARTIEDMRTEANRLRKLF</sequence>
<comment type="function">
    <text evidence="6">Cleaves A-5'-PPP-5'A to yield AMP and ADP. Can cleave all dinucleoside polyphosphates, provided the phosphate chain contains at least 3 phosphates and that 1 of the 2 bases composing the nucleotide is a purine. Is most effective on dinucleoside triphosphates. Negatively regulates intracellular dinucleoside polyphosphate levels, which elevate following heat shock.</text>
</comment>
<dbReference type="SUPFAM" id="SSF54197">
    <property type="entry name" value="HIT-like"/>
    <property type="match status" value="1"/>
</dbReference>
<evidence type="ECO:0000256" key="5">
    <source>
        <dbReference type="ARBA" id="ARBA00022801"/>
    </source>
</evidence>
<feature type="domain" description="HIT" evidence="13">
    <location>
        <begin position="1"/>
        <end position="111"/>
    </location>
</feature>
<feature type="binding site" evidence="9">
    <location>
        <begin position="91"/>
        <end position="94"/>
    </location>
    <ligand>
        <name>substrate</name>
    </ligand>
</feature>
<accession>A0A1E3PDN1</accession>
<dbReference type="FunFam" id="3.30.428.10:FF:000011">
    <property type="entry name" value="Fragile histidine triad"/>
    <property type="match status" value="1"/>
</dbReference>
<comment type="catalytic activity">
    <reaction evidence="7 12">
        <text>P(1),P(3)-bis(5'-adenosyl) triphosphate + H2O = AMP + ADP + 2 H(+)</text>
        <dbReference type="Rhea" id="RHEA:13893"/>
        <dbReference type="ChEBI" id="CHEBI:15377"/>
        <dbReference type="ChEBI" id="CHEBI:15378"/>
        <dbReference type="ChEBI" id="CHEBI:58529"/>
        <dbReference type="ChEBI" id="CHEBI:456215"/>
        <dbReference type="ChEBI" id="CHEBI:456216"/>
        <dbReference type="EC" id="3.6.1.29"/>
    </reaction>
</comment>
<evidence type="ECO:0000313" key="14">
    <source>
        <dbReference type="EMBL" id="ODQ63324.1"/>
    </source>
</evidence>
<dbReference type="CDD" id="cd01275">
    <property type="entry name" value="FHIT"/>
    <property type="match status" value="1"/>
</dbReference>
<dbReference type="GO" id="GO:0000166">
    <property type="term" value="F:nucleotide binding"/>
    <property type="evidence" value="ECO:0007669"/>
    <property type="project" value="UniProtKB-KW"/>
</dbReference>
<dbReference type="InterPro" id="IPR036265">
    <property type="entry name" value="HIT-like_sf"/>
</dbReference>
<dbReference type="InterPro" id="IPR039383">
    <property type="entry name" value="FHIT"/>
</dbReference>
<dbReference type="EC" id="3.6.1.29" evidence="2 12"/>
<keyword evidence="5 12" id="KW-0378">Hydrolase</keyword>
<dbReference type="Gene3D" id="3.30.428.10">
    <property type="entry name" value="HIT-like"/>
    <property type="match status" value="1"/>
</dbReference>
<feature type="short sequence motif" description="Histidine triad motif" evidence="11">
    <location>
        <begin position="96"/>
        <end position="100"/>
    </location>
</feature>
<dbReference type="PROSITE" id="PS51084">
    <property type="entry name" value="HIT_2"/>
    <property type="match status" value="1"/>
</dbReference>
<evidence type="ECO:0000259" key="13">
    <source>
        <dbReference type="PROSITE" id="PS51084"/>
    </source>
</evidence>
<keyword evidence="4 12" id="KW-0547">Nucleotide-binding</keyword>
<gene>
    <name evidence="14" type="ORF">NADFUDRAFT_48202</name>
</gene>
<evidence type="ECO:0000256" key="3">
    <source>
        <dbReference type="ARBA" id="ARBA00014605"/>
    </source>
</evidence>
<keyword evidence="15" id="KW-1185">Reference proteome</keyword>
<dbReference type="InterPro" id="IPR011146">
    <property type="entry name" value="HIT-like"/>
</dbReference>
<evidence type="ECO:0000256" key="7">
    <source>
        <dbReference type="ARBA" id="ARBA00047780"/>
    </source>
</evidence>
<dbReference type="Pfam" id="PF01230">
    <property type="entry name" value="HIT"/>
    <property type="match status" value="1"/>
</dbReference>
<feature type="active site" description="Tele-AMP-histidine intermediate" evidence="8">
    <location>
        <position position="98"/>
    </location>
</feature>
<proteinExistence type="predicted"/>
<dbReference type="PANTHER" id="PTHR46243">
    <property type="entry name" value="BIS(5'-ADENOSYL)-TRIPHOSPHATASE"/>
    <property type="match status" value="1"/>
</dbReference>
<feature type="site" description="Important for induction of apoptosis" evidence="10">
    <location>
        <position position="116"/>
    </location>
</feature>
<dbReference type="InterPro" id="IPR019808">
    <property type="entry name" value="Histidine_triad_CS"/>
</dbReference>
<dbReference type="STRING" id="857566.A0A1E3PDN1"/>
<evidence type="ECO:0000256" key="11">
    <source>
        <dbReference type="PROSITE-ProRule" id="PRU00464"/>
    </source>
</evidence>
<organism evidence="14 15">
    <name type="scientific">Nadsonia fulvescens var. elongata DSM 6958</name>
    <dbReference type="NCBI Taxonomy" id="857566"/>
    <lineage>
        <taxon>Eukaryota</taxon>
        <taxon>Fungi</taxon>
        <taxon>Dikarya</taxon>
        <taxon>Ascomycota</taxon>
        <taxon>Saccharomycotina</taxon>
        <taxon>Dipodascomycetes</taxon>
        <taxon>Dipodascales</taxon>
        <taxon>Dipodascales incertae sedis</taxon>
        <taxon>Nadsonia</taxon>
    </lineage>
</organism>
<evidence type="ECO:0000256" key="12">
    <source>
        <dbReference type="RuleBase" id="RU366076"/>
    </source>
</evidence>
<name>A0A1E3PDN1_9ASCO</name>
<dbReference type="PANTHER" id="PTHR46243:SF1">
    <property type="entry name" value="BIS(5'-ADENOSYL)-TRIPHOSPHATASE"/>
    <property type="match status" value="1"/>
</dbReference>